<organism evidence="11 12">
    <name type="scientific">Raineyella antarctica</name>
    <dbReference type="NCBI Taxonomy" id="1577474"/>
    <lineage>
        <taxon>Bacteria</taxon>
        <taxon>Bacillati</taxon>
        <taxon>Actinomycetota</taxon>
        <taxon>Actinomycetes</taxon>
        <taxon>Propionibacteriales</taxon>
        <taxon>Propionibacteriaceae</taxon>
        <taxon>Raineyella</taxon>
    </lineage>
</organism>
<proteinExistence type="predicted"/>
<dbReference type="PROSITE" id="PS51755">
    <property type="entry name" value="OMPR_PHOB"/>
    <property type="match status" value="1"/>
</dbReference>
<accession>A0A1G6GCL8</accession>
<protein>
    <submittedName>
        <fullName evidence="11">Two-component system, OmpR family, response regulator</fullName>
    </submittedName>
</protein>
<dbReference type="InterPro" id="IPR011006">
    <property type="entry name" value="CheY-like_superfamily"/>
</dbReference>
<dbReference type="SMART" id="SM00862">
    <property type="entry name" value="Trans_reg_C"/>
    <property type="match status" value="1"/>
</dbReference>
<keyword evidence="6" id="KW-0804">Transcription</keyword>
<keyword evidence="12" id="KW-1185">Reference proteome</keyword>
<evidence type="ECO:0000313" key="11">
    <source>
        <dbReference type="EMBL" id="SDB79752.1"/>
    </source>
</evidence>
<dbReference type="InterPro" id="IPR001789">
    <property type="entry name" value="Sig_transdc_resp-reg_receiver"/>
</dbReference>
<dbReference type="STRING" id="1577474.GA0111570_10121"/>
<dbReference type="InterPro" id="IPR001867">
    <property type="entry name" value="OmpR/PhoB-type_DNA-bd"/>
</dbReference>
<keyword evidence="4" id="KW-0805">Transcription regulation</keyword>
<dbReference type="CDD" id="cd00383">
    <property type="entry name" value="trans_reg_C"/>
    <property type="match status" value="1"/>
</dbReference>
<evidence type="ECO:0000259" key="9">
    <source>
        <dbReference type="PROSITE" id="PS50110"/>
    </source>
</evidence>
<evidence type="ECO:0000256" key="2">
    <source>
        <dbReference type="ARBA" id="ARBA00022553"/>
    </source>
</evidence>
<dbReference type="Gene3D" id="1.10.10.10">
    <property type="entry name" value="Winged helix-like DNA-binding domain superfamily/Winged helix DNA-binding domain"/>
    <property type="match status" value="1"/>
</dbReference>
<dbReference type="SUPFAM" id="SSF52172">
    <property type="entry name" value="CheY-like"/>
    <property type="match status" value="1"/>
</dbReference>
<name>A0A1G6GCL8_9ACTN</name>
<dbReference type="InterPro" id="IPR036388">
    <property type="entry name" value="WH-like_DNA-bd_sf"/>
</dbReference>
<dbReference type="PANTHER" id="PTHR48111">
    <property type="entry name" value="REGULATOR OF RPOS"/>
    <property type="match status" value="1"/>
</dbReference>
<dbReference type="Proteomes" id="UP000199086">
    <property type="component" value="Unassembled WGS sequence"/>
</dbReference>
<dbReference type="FunFam" id="1.10.10.10:FF:000005">
    <property type="entry name" value="Two-component system response regulator"/>
    <property type="match status" value="1"/>
</dbReference>
<dbReference type="OrthoDB" id="9812490at2"/>
<dbReference type="GO" id="GO:0000156">
    <property type="term" value="F:phosphorelay response regulator activity"/>
    <property type="evidence" value="ECO:0007669"/>
    <property type="project" value="TreeGrafter"/>
</dbReference>
<keyword evidence="5 8" id="KW-0238">DNA-binding</keyword>
<dbReference type="GO" id="GO:0032993">
    <property type="term" value="C:protein-DNA complex"/>
    <property type="evidence" value="ECO:0007669"/>
    <property type="project" value="TreeGrafter"/>
</dbReference>
<dbReference type="InterPro" id="IPR039420">
    <property type="entry name" value="WalR-like"/>
</dbReference>
<evidence type="ECO:0000313" key="12">
    <source>
        <dbReference type="Proteomes" id="UP000199086"/>
    </source>
</evidence>
<evidence type="ECO:0000256" key="8">
    <source>
        <dbReference type="PROSITE-ProRule" id="PRU01091"/>
    </source>
</evidence>
<dbReference type="CDD" id="cd19935">
    <property type="entry name" value="REC_OmpR_CusR-like"/>
    <property type="match status" value="1"/>
</dbReference>
<feature type="modified residue" description="4-aspartylphosphate" evidence="7">
    <location>
        <position position="51"/>
    </location>
</feature>
<evidence type="ECO:0000256" key="7">
    <source>
        <dbReference type="PROSITE-ProRule" id="PRU00169"/>
    </source>
</evidence>
<evidence type="ECO:0000256" key="4">
    <source>
        <dbReference type="ARBA" id="ARBA00023015"/>
    </source>
</evidence>
<dbReference type="RefSeq" id="WP_092605148.1">
    <property type="nucleotide sequence ID" value="NZ_FMYF01000001.1"/>
</dbReference>
<dbReference type="AlphaFoldDB" id="A0A1G6GCL8"/>
<dbReference type="Pfam" id="PF00072">
    <property type="entry name" value="Response_reg"/>
    <property type="match status" value="1"/>
</dbReference>
<reference evidence="11 12" key="1">
    <citation type="submission" date="2016-06" db="EMBL/GenBank/DDBJ databases">
        <authorList>
            <person name="Olsen C.W."/>
            <person name="Carey S."/>
            <person name="Hinshaw L."/>
            <person name="Karasin A.I."/>
        </authorList>
    </citation>
    <scope>NUCLEOTIDE SEQUENCE [LARGE SCALE GENOMIC DNA]</scope>
    <source>
        <strain evidence="11 12">LZ-22</strain>
    </source>
</reference>
<dbReference type="EMBL" id="FMYF01000001">
    <property type="protein sequence ID" value="SDB79752.1"/>
    <property type="molecule type" value="Genomic_DNA"/>
</dbReference>
<comment type="subcellular location">
    <subcellularLocation>
        <location evidence="1">Cytoplasm</location>
    </subcellularLocation>
</comment>
<evidence type="ECO:0000256" key="5">
    <source>
        <dbReference type="ARBA" id="ARBA00023125"/>
    </source>
</evidence>
<dbReference type="Gene3D" id="3.40.50.2300">
    <property type="match status" value="1"/>
</dbReference>
<evidence type="ECO:0000256" key="3">
    <source>
        <dbReference type="ARBA" id="ARBA00023012"/>
    </source>
</evidence>
<evidence type="ECO:0000256" key="1">
    <source>
        <dbReference type="ARBA" id="ARBA00004496"/>
    </source>
</evidence>
<evidence type="ECO:0000259" key="10">
    <source>
        <dbReference type="PROSITE" id="PS51755"/>
    </source>
</evidence>
<dbReference type="PANTHER" id="PTHR48111:SF22">
    <property type="entry name" value="REGULATOR OF RPOS"/>
    <property type="match status" value="1"/>
</dbReference>
<gene>
    <name evidence="11" type="ORF">GA0111570_10121</name>
</gene>
<dbReference type="GO" id="GO:0006355">
    <property type="term" value="P:regulation of DNA-templated transcription"/>
    <property type="evidence" value="ECO:0007669"/>
    <property type="project" value="InterPro"/>
</dbReference>
<feature type="DNA-binding region" description="OmpR/PhoB-type" evidence="8">
    <location>
        <begin position="124"/>
        <end position="222"/>
    </location>
</feature>
<dbReference type="PROSITE" id="PS50110">
    <property type="entry name" value="RESPONSE_REGULATORY"/>
    <property type="match status" value="1"/>
</dbReference>
<sequence length="226" mass="25445">MHVLVVEDNPRTAEVLGRGLREEHWVVDVVTTGREALRWGRTLPYDVIVLDIRLPDISGHDVCRQLRERGVWTPILMLTALGSVSERVTGLDEGADDYVVKPFTFVELTARVRALARRGAVPRPTVLTVGGLTLDPAANRAERDGVALDLSSKEFALLELFMRHPGDVLSRTFIREKVWDFAYDGDSNVVDQYVGYLRRKIDRPFGRHDVETVRGRGYRLARPATG</sequence>
<feature type="domain" description="OmpR/PhoB-type" evidence="10">
    <location>
        <begin position="124"/>
        <end position="222"/>
    </location>
</feature>
<dbReference type="Pfam" id="PF00486">
    <property type="entry name" value="Trans_reg_C"/>
    <property type="match status" value="1"/>
</dbReference>
<dbReference type="GO" id="GO:0005829">
    <property type="term" value="C:cytosol"/>
    <property type="evidence" value="ECO:0007669"/>
    <property type="project" value="TreeGrafter"/>
</dbReference>
<keyword evidence="2 7" id="KW-0597">Phosphoprotein</keyword>
<dbReference type="Gene3D" id="6.10.250.690">
    <property type="match status" value="1"/>
</dbReference>
<dbReference type="SMART" id="SM00448">
    <property type="entry name" value="REC"/>
    <property type="match status" value="1"/>
</dbReference>
<feature type="domain" description="Response regulatory" evidence="9">
    <location>
        <begin position="2"/>
        <end position="116"/>
    </location>
</feature>
<dbReference type="GO" id="GO:0000976">
    <property type="term" value="F:transcription cis-regulatory region binding"/>
    <property type="evidence" value="ECO:0007669"/>
    <property type="project" value="TreeGrafter"/>
</dbReference>
<evidence type="ECO:0000256" key="6">
    <source>
        <dbReference type="ARBA" id="ARBA00023163"/>
    </source>
</evidence>
<keyword evidence="3" id="KW-0902">Two-component regulatory system</keyword>